<dbReference type="PANTHER" id="PTHR23155">
    <property type="entry name" value="DISEASE RESISTANCE PROTEIN RP"/>
    <property type="match status" value="1"/>
</dbReference>
<dbReference type="InterPro" id="IPR044974">
    <property type="entry name" value="Disease_R_plants"/>
</dbReference>
<keyword evidence="3" id="KW-0611">Plant defense</keyword>
<dbReference type="InterPro" id="IPR027417">
    <property type="entry name" value="P-loop_NTPase"/>
</dbReference>
<gene>
    <name evidence="8" type="ORF">RCOM_1482450</name>
</gene>
<dbReference type="GO" id="GO:0006952">
    <property type="term" value="P:defense response"/>
    <property type="evidence" value="ECO:0007669"/>
    <property type="project" value="UniProtKB-KW"/>
</dbReference>
<proteinExistence type="predicted"/>
<sequence>MAEAIVSLAIQRINGLLIQEAVFLSGVKEEVTRLQEELKRILCFLKDADRRQDQDERVRNWVAEIRGVAYDAEDVIETFILEAATGRGEGASGIMKRFTSIIKKVPHIHEIRNQIESIRTKICDISSSLQTYDIKFVAKREWSSSASEMQQRLRRSYPHDEDEHVISFDAVIRDLKAQLMIEEERLRVVSIVGIGGLGKTTLAKKVYNDNRVKQHFDCYAWAFMSQQFSVRDLLVRILTEAADKSKLESMEQGKEIMKGEQPFASKLETLKEEDMFKSMLERMKEEDLVKKLYKVLEEKRYLVVLDDIWSNEAWDCLKRAFPNGKKGSKVLLTTRNKKIASSADPWSSPVEPPFLTSNEAWELLRRKAFPNHIATENNCPPEFEKLGREMVKKCGALPLAVVVLGGLLATKKTLKEWEIVQRSVNAQFTTFLQQHNQYAEVYGILALSFHDLPFHLKPCFLYLSQFPEDWEFQKRSLIRMWIAEGFVAQPEAETDITMEDIAEHCLEELVSRCMVQVSERDHTGIGVKTFRVHDLMRDMCISKARDENFAGTIEHRDSFATNTSSHFLKSAASRARRIAIHPRISGDNAGKRFYVPLVKGSDPHVRSLHYFVDQGKYRITRGQEIYIIKKFKLLRVLNLKNIYLSKYHMPREIGNLIHLRYLGLSDTGLWVTTKCMFLVSTSLPASIGNLKSLYTLDVRNNSLQSLPDVLWKLENLRHVLVNPCVEGRLRLDTLAHLETLKWMRAKNLIARDAVLKLTNIRNLGVYFEEPEEVEIVLNSINLGRLRSLKMSISNEKSFPSLELLSGCNHLTKLELQGHISEDPKSLHHNLGSLPVSLVKLILSCSHLKQDPMCYLEKLPNLRFLSLDDEFSCMGSKMVCSVNGFPQLEILILDKLRELEYWQIEEGSMKCLKNLYLKDLRKLRMIPTGLKFVTTLQELKVADMAAFEKRVQVIEGVEGDDFDKVRHIPSVSVSYSWGHKTTDQPK</sequence>
<evidence type="ECO:0008006" key="10">
    <source>
        <dbReference type="Google" id="ProtNLM"/>
    </source>
</evidence>
<feature type="domain" description="Disease resistance R13L4/SHOC-2-like LRR" evidence="7">
    <location>
        <begin position="605"/>
        <end position="940"/>
    </location>
</feature>
<dbReference type="Pfam" id="PF23559">
    <property type="entry name" value="WHD_DRP"/>
    <property type="match status" value="1"/>
</dbReference>
<keyword evidence="9" id="KW-1185">Reference proteome</keyword>
<dbReference type="Gene3D" id="1.10.8.430">
    <property type="entry name" value="Helical domain of apoptotic protease-activating factors"/>
    <property type="match status" value="1"/>
</dbReference>
<feature type="domain" description="Disease resistance N-terminal" evidence="5">
    <location>
        <begin position="5"/>
        <end position="89"/>
    </location>
</feature>
<evidence type="ECO:0000313" key="9">
    <source>
        <dbReference type="Proteomes" id="UP000008311"/>
    </source>
</evidence>
<accession>B9SE20</accession>
<dbReference type="SUPFAM" id="SSF52540">
    <property type="entry name" value="P-loop containing nucleoside triphosphate hydrolases"/>
    <property type="match status" value="1"/>
</dbReference>
<dbReference type="eggNOG" id="KOG4658">
    <property type="taxonomic scope" value="Eukaryota"/>
</dbReference>
<dbReference type="InterPro" id="IPR032675">
    <property type="entry name" value="LRR_dom_sf"/>
</dbReference>
<dbReference type="Pfam" id="PF18052">
    <property type="entry name" value="Rx_N"/>
    <property type="match status" value="1"/>
</dbReference>
<dbReference type="EMBL" id="EQ973933">
    <property type="protein sequence ID" value="EEF38163.1"/>
    <property type="molecule type" value="Genomic_DNA"/>
</dbReference>
<dbReference type="InterPro" id="IPR042197">
    <property type="entry name" value="Apaf_helical"/>
</dbReference>
<evidence type="ECO:0000256" key="1">
    <source>
        <dbReference type="ARBA" id="ARBA00022737"/>
    </source>
</evidence>
<dbReference type="FunFam" id="1.10.8.430:FF:000003">
    <property type="entry name" value="Probable disease resistance protein At5g66910"/>
    <property type="match status" value="1"/>
</dbReference>
<dbReference type="Gene3D" id="1.10.10.10">
    <property type="entry name" value="Winged helix-like DNA-binding domain superfamily/Winged helix DNA-binding domain"/>
    <property type="match status" value="1"/>
</dbReference>
<evidence type="ECO:0000256" key="2">
    <source>
        <dbReference type="ARBA" id="ARBA00022741"/>
    </source>
</evidence>
<keyword evidence="1" id="KW-0677">Repeat</keyword>
<evidence type="ECO:0000259" key="7">
    <source>
        <dbReference type="Pfam" id="PF23598"/>
    </source>
</evidence>
<dbReference type="Pfam" id="PF00931">
    <property type="entry name" value="NB-ARC"/>
    <property type="match status" value="1"/>
</dbReference>
<dbReference type="PANTHER" id="PTHR23155:SF1193">
    <property type="entry name" value="DISEASE RESISTANCE PROTEIN RPP13-RELATED"/>
    <property type="match status" value="1"/>
</dbReference>
<evidence type="ECO:0000259" key="4">
    <source>
        <dbReference type="Pfam" id="PF00931"/>
    </source>
</evidence>
<protein>
    <recommendedName>
        <fullName evidence="10">Protein-serine/threonine phosphatase</fullName>
    </recommendedName>
</protein>
<dbReference type="InParanoid" id="B9SE20"/>
<dbReference type="InterPro" id="IPR038005">
    <property type="entry name" value="RX-like_CC"/>
</dbReference>
<evidence type="ECO:0000259" key="5">
    <source>
        <dbReference type="Pfam" id="PF18052"/>
    </source>
</evidence>
<dbReference type="GO" id="GO:0051707">
    <property type="term" value="P:response to other organism"/>
    <property type="evidence" value="ECO:0007669"/>
    <property type="project" value="UniProtKB-ARBA"/>
</dbReference>
<dbReference type="InterPro" id="IPR041118">
    <property type="entry name" value="Rx_N"/>
</dbReference>
<evidence type="ECO:0000256" key="3">
    <source>
        <dbReference type="ARBA" id="ARBA00022821"/>
    </source>
</evidence>
<dbReference type="FunFam" id="1.10.10.10:FF:000322">
    <property type="entry name" value="Probable disease resistance protein At1g63360"/>
    <property type="match status" value="1"/>
</dbReference>
<evidence type="ECO:0000259" key="6">
    <source>
        <dbReference type="Pfam" id="PF23559"/>
    </source>
</evidence>
<dbReference type="Gene3D" id="3.80.10.10">
    <property type="entry name" value="Ribonuclease Inhibitor"/>
    <property type="match status" value="1"/>
</dbReference>
<organism evidence="8 9">
    <name type="scientific">Ricinus communis</name>
    <name type="common">Castor bean</name>
    <dbReference type="NCBI Taxonomy" id="3988"/>
    <lineage>
        <taxon>Eukaryota</taxon>
        <taxon>Viridiplantae</taxon>
        <taxon>Streptophyta</taxon>
        <taxon>Embryophyta</taxon>
        <taxon>Tracheophyta</taxon>
        <taxon>Spermatophyta</taxon>
        <taxon>Magnoliopsida</taxon>
        <taxon>eudicotyledons</taxon>
        <taxon>Gunneridae</taxon>
        <taxon>Pentapetalae</taxon>
        <taxon>rosids</taxon>
        <taxon>fabids</taxon>
        <taxon>Malpighiales</taxon>
        <taxon>Euphorbiaceae</taxon>
        <taxon>Acalyphoideae</taxon>
        <taxon>Acalypheae</taxon>
        <taxon>Ricinus</taxon>
    </lineage>
</organism>
<dbReference type="InterPro" id="IPR002182">
    <property type="entry name" value="NB-ARC"/>
</dbReference>
<dbReference type="InterPro" id="IPR036388">
    <property type="entry name" value="WH-like_DNA-bd_sf"/>
</dbReference>
<dbReference type="InterPro" id="IPR055414">
    <property type="entry name" value="LRR_R13L4/SHOC2-like"/>
</dbReference>
<dbReference type="Pfam" id="PF23598">
    <property type="entry name" value="LRR_14"/>
    <property type="match status" value="1"/>
</dbReference>
<dbReference type="Gene3D" id="3.40.50.300">
    <property type="entry name" value="P-loop containing nucleotide triphosphate hydrolases"/>
    <property type="match status" value="1"/>
</dbReference>
<dbReference type="AlphaFoldDB" id="B9SE20"/>
<dbReference type="GO" id="GO:0043531">
    <property type="term" value="F:ADP binding"/>
    <property type="evidence" value="ECO:0007669"/>
    <property type="project" value="InterPro"/>
</dbReference>
<evidence type="ECO:0000313" key="8">
    <source>
        <dbReference type="EMBL" id="EEF38163.1"/>
    </source>
</evidence>
<dbReference type="SUPFAM" id="SSF52058">
    <property type="entry name" value="L domain-like"/>
    <property type="match status" value="1"/>
</dbReference>
<name>B9SE20_RICCO</name>
<dbReference type="Proteomes" id="UP000008311">
    <property type="component" value="Unassembled WGS sequence"/>
</dbReference>
<dbReference type="CDD" id="cd14798">
    <property type="entry name" value="RX-CC_like"/>
    <property type="match status" value="1"/>
</dbReference>
<dbReference type="Gene3D" id="1.20.5.4130">
    <property type="match status" value="1"/>
</dbReference>
<dbReference type="PRINTS" id="PR00364">
    <property type="entry name" value="DISEASERSIST"/>
</dbReference>
<reference evidence="9" key="1">
    <citation type="journal article" date="2010" name="Nat. Biotechnol.">
        <title>Draft genome sequence of the oilseed species Ricinus communis.</title>
        <authorList>
            <person name="Chan A.P."/>
            <person name="Crabtree J."/>
            <person name="Zhao Q."/>
            <person name="Lorenzi H."/>
            <person name="Orvis J."/>
            <person name="Puiu D."/>
            <person name="Melake-Berhan A."/>
            <person name="Jones K.M."/>
            <person name="Redman J."/>
            <person name="Chen G."/>
            <person name="Cahoon E.B."/>
            <person name="Gedil M."/>
            <person name="Stanke M."/>
            <person name="Haas B.J."/>
            <person name="Wortman J.R."/>
            <person name="Fraser-Liggett C.M."/>
            <person name="Ravel J."/>
            <person name="Rabinowicz P.D."/>
        </authorList>
    </citation>
    <scope>NUCLEOTIDE SEQUENCE [LARGE SCALE GENOMIC DNA]</scope>
    <source>
        <strain evidence="9">cv. Hale</strain>
    </source>
</reference>
<feature type="domain" description="NB-ARC" evidence="4">
    <location>
        <begin position="171"/>
        <end position="372"/>
    </location>
</feature>
<dbReference type="InterPro" id="IPR058922">
    <property type="entry name" value="WHD_DRP"/>
</dbReference>
<feature type="domain" description="Disease resistance protein winged helix" evidence="6">
    <location>
        <begin position="466"/>
        <end position="539"/>
    </location>
</feature>
<keyword evidence="2" id="KW-0547">Nucleotide-binding</keyword>